<dbReference type="Gene3D" id="3.40.50.150">
    <property type="entry name" value="Vaccinia Virus protein VP39"/>
    <property type="match status" value="1"/>
</dbReference>
<evidence type="ECO:0000256" key="1">
    <source>
        <dbReference type="ARBA" id="ARBA00022603"/>
    </source>
</evidence>
<evidence type="ECO:0000256" key="2">
    <source>
        <dbReference type="ARBA" id="ARBA00022679"/>
    </source>
</evidence>
<dbReference type="EMBL" id="JAIRAU010000054">
    <property type="protein sequence ID" value="MBZ5715001.1"/>
    <property type="molecule type" value="Genomic_DNA"/>
</dbReference>
<gene>
    <name evidence="4" type="ORF">K7C98_37690</name>
</gene>
<dbReference type="CDD" id="cd02440">
    <property type="entry name" value="AdoMet_MTases"/>
    <property type="match status" value="1"/>
</dbReference>
<dbReference type="InterPro" id="IPR041698">
    <property type="entry name" value="Methyltransf_25"/>
</dbReference>
<dbReference type="PANTHER" id="PTHR43861">
    <property type="entry name" value="TRANS-ACONITATE 2-METHYLTRANSFERASE-RELATED"/>
    <property type="match status" value="1"/>
</dbReference>
<reference evidence="4" key="1">
    <citation type="submission" date="2021-08" db="EMBL/GenBank/DDBJ databases">
        <authorList>
            <person name="Stevens D.C."/>
        </authorList>
    </citation>
    <scope>NUCLEOTIDE SEQUENCE</scope>
    <source>
        <strain evidence="4">DSM 53165</strain>
    </source>
</reference>
<evidence type="ECO:0000313" key="5">
    <source>
        <dbReference type="Proteomes" id="UP001139031"/>
    </source>
</evidence>
<keyword evidence="2" id="KW-0808">Transferase</keyword>
<dbReference type="Proteomes" id="UP001139031">
    <property type="component" value="Unassembled WGS sequence"/>
</dbReference>
<protein>
    <submittedName>
        <fullName evidence="4">Class I SAM-dependent methyltransferase</fullName>
    </submittedName>
</protein>
<dbReference type="RefSeq" id="WP_224196733.1">
    <property type="nucleotide sequence ID" value="NZ_JAIRAU010000054.1"/>
</dbReference>
<feature type="domain" description="Methyltransferase" evidence="3">
    <location>
        <begin position="52"/>
        <end position="147"/>
    </location>
</feature>
<dbReference type="PANTHER" id="PTHR43861:SF1">
    <property type="entry name" value="TRANS-ACONITATE 2-METHYLTRANSFERASE"/>
    <property type="match status" value="1"/>
</dbReference>
<organism evidence="4 5">
    <name type="scientific">Nannocystis pusilla</name>
    <dbReference type="NCBI Taxonomy" id="889268"/>
    <lineage>
        <taxon>Bacteria</taxon>
        <taxon>Pseudomonadati</taxon>
        <taxon>Myxococcota</taxon>
        <taxon>Polyangia</taxon>
        <taxon>Nannocystales</taxon>
        <taxon>Nannocystaceae</taxon>
        <taxon>Nannocystis</taxon>
    </lineage>
</organism>
<keyword evidence="1 4" id="KW-0489">Methyltransferase</keyword>
<accession>A0ABS7U3L9</accession>
<dbReference type="GO" id="GO:0032259">
    <property type="term" value="P:methylation"/>
    <property type="evidence" value="ECO:0007669"/>
    <property type="project" value="UniProtKB-KW"/>
</dbReference>
<sequence>MSAAHYAKIWDDYWSDTTDEPGQVFWDSRPEVGVLDDLHRFGAHLDPHLPLVDIGCGHGTQARALAGRFAHVVGVDVSEAGLAIARAGEPRPGLEFARLDLLDAAAAQALHARLGDANLYVRAVLHQLDDAARVAAVAGLAQLLGARGRALVVELSPAAEAYFEYLFAEFAGPPPGLRRVLRHGIQPAALQRGDLTRLFALAGLAPVAQGKGVIHTTLNLPGGQVALVPTDIFVFGRASEG</sequence>
<proteinExistence type="predicted"/>
<evidence type="ECO:0000313" key="4">
    <source>
        <dbReference type="EMBL" id="MBZ5715001.1"/>
    </source>
</evidence>
<comment type="caution">
    <text evidence="4">The sequence shown here is derived from an EMBL/GenBank/DDBJ whole genome shotgun (WGS) entry which is preliminary data.</text>
</comment>
<dbReference type="Pfam" id="PF13649">
    <property type="entry name" value="Methyltransf_25"/>
    <property type="match status" value="1"/>
</dbReference>
<dbReference type="GO" id="GO:0008168">
    <property type="term" value="F:methyltransferase activity"/>
    <property type="evidence" value="ECO:0007669"/>
    <property type="project" value="UniProtKB-KW"/>
</dbReference>
<keyword evidence="5" id="KW-1185">Reference proteome</keyword>
<name>A0ABS7U3L9_9BACT</name>
<dbReference type="SUPFAM" id="SSF53335">
    <property type="entry name" value="S-adenosyl-L-methionine-dependent methyltransferases"/>
    <property type="match status" value="1"/>
</dbReference>
<evidence type="ECO:0000259" key="3">
    <source>
        <dbReference type="Pfam" id="PF13649"/>
    </source>
</evidence>
<dbReference type="InterPro" id="IPR029063">
    <property type="entry name" value="SAM-dependent_MTases_sf"/>
</dbReference>